<keyword evidence="1" id="KW-0812">Transmembrane</keyword>
<feature type="transmembrane region" description="Helical" evidence="1">
    <location>
        <begin position="80"/>
        <end position="102"/>
    </location>
</feature>
<dbReference type="Proteomes" id="UP000818266">
    <property type="component" value="Unassembled WGS sequence"/>
</dbReference>
<reference evidence="3 4" key="1">
    <citation type="submission" date="2020-03" db="EMBL/GenBank/DDBJ databases">
        <title>Chryseoglobus sp. isolated from a deep-sea seamount.</title>
        <authorList>
            <person name="Zhang D.-C."/>
        </authorList>
    </citation>
    <scope>NUCLEOTIDE SEQUENCE [LARGE SCALE GENOMIC DNA]</scope>
    <source>
        <strain evidence="3 4">KN1116</strain>
    </source>
</reference>
<keyword evidence="4" id="KW-1185">Reference proteome</keyword>
<evidence type="ECO:0000313" key="3">
    <source>
        <dbReference type="EMBL" id="NHF64171.1"/>
    </source>
</evidence>
<sequence length="137" mass="14369">MLERLAYLLLIATLAIVGIAMSSHSATPSEHSTSAKATMTADVMDLGHEHSTTTTVQGDSNDVDLPGSACVDCADDHSGLLMACAFLALLLVVSLVMPAVALRFGLLAPGVSRVDDTPRRLAAPRPPDLSELCIDRQ</sequence>
<feature type="signal peptide" evidence="2">
    <location>
        <begin position="1"/>
        <end position="25"/>
    </location>
</feature>
<protein>
    <recommendedName>
        <fullName evidence="5">DUF2946 domain-containing protein</fullName>
    </recommendedName>
</protein>
<comment type="caution">
    <text evidence="3">The sequence shown here is derived from an EMBL/GenBank/DDBJ whole genome shotgun (WGS) entry which is preliminary data.</text>
</comment>
<dbReference type="EMBL" id="VIKT02000042">
    <property type="protein sequence ID" value="NHF64171.1"/>
    <property type="molecule type" value="Genomic_DNA"/>
</dbReference>
<keyword evidence="1" id="KW-1133">Transmembrane helix</keyword>
<evidence type="ECO:0008006" key="5">
    <source>
        <dbReference type="Google" id="ProtNLM"/>
    </source>
</evidence>
<evidence type="ECO:0000313" key="4">
    <source>
        <dbReference type="Proteomes" id="UP000818266"/>
    </source>
</evidence>
<evidence type="ECO:0000256" key="2">
    <source>
        <dbReference type="SAM" id="SignalP"/>
    </source>
</evidence>
<gene>
    <name evidence="3" type="ORF">FK219_013160</name>
</gene>
<dbReference type="AlphaFoldDB" id="A0A9E5MLH8"/>
<name>A0A9E5MLH8_9MICO</name>
<feature type="chain" id="PRO_5038651304" description="DUF2946 domain-containing protein" evidence="2">
    <location>
        <begin position="26"/>
        <end position="137"/>
    </location>
</feature>
<keyword evidence="2" id="KW-0732">Signal</keyword>
<evidence type="ECO:0000256" key="1">
    <source>
        <dbReference type="SAM" id="Phobius"/>
    </source>
</evidence>
<proteinExistence type="predicted"/>
<keyword evidence="1" id="KW-0472">Membrane</keyword>
<organism evidence="3 4">
    <name type="scientific">Microcella pacifica</name>
    <dbReference type="NCBI Taxonomy" id="2591847"/>
    <lineage>
        <taxon>Bacteria</taxon>
        <taxon>Bacillati</taxon>
        <taxon>Actinomycetota</taxon>
        <taxon>Actinomycetes</taxon>
        <taxon>Micrococcales</taxon>
        <taxon>Microbacteriaceae</taxon>
        <taxon>Microcella</taxon>
    </lineage>
</organism>
<accession>A0A9E5MLH8</accession>
<dbReference type="RefSeq" id="WP_152584319.1">
    <property type="nucleotide sequence ID" value="NZ_VIKT02000042.1"/>
</dbReference>